<name>M2ZXG3_PSEFD</name>
<dbReference type="Proteomes" id="UP000016932">
    <property type="component" value="Unassembled WGS sequence"/>
</dbReference>
<proteinExistence type="predicted"/>
<dbReference type="GeneID" id="19334505"/>
<gene>
    <name evidence="2" type="ORF">MYCFIDRAFT_180747</name>
</gene>
<evidence type="ECO:0000313" key="2">
    <source>
        <dbReference type="EMBL" id="EME76761.1"/>
    </source>
</evidence>
<feature type="compositionally biased region" description="Acidic residues" evidence="1">
    <location>
        <begin position="79"/>
        <end position="92"/>
    </location>
</feature>
<organism evidence="2 3">
    <name type="scientific">Pseudocercospora fijiensis (strain CIRAD86)</name>
    <name type="common">Black leaf streak disease fungus</name>
    <name type="synonym">Mycosphaerella fijiensis</name>
    <dbReference type="NCBI Taxonomy" id="383855"/>
    <lineage>
        <taxon>Eukaryota</taxon>
        <taxon>Fungi</taxon>
        <taxon>Dikarya</taxon>
        <taxon>Ascomycota</taxon>
        <taxon>Pezizomycotina</taxon>
        <taxon>Dothideomycetes</taxon>
        <taxon>Dothideomycetidae</taxon>
        <taxon>Mycosphaerellales</taxon>
        <taxon>Mycosphaerellaceae</taxon>
        <taxon>Pseudocercospora</taxon>
    </lineage>
</organism>
<protein>
    <submittedName>
        <fullName evidence="2">Uncharacterized protein</fullName>
    </submittedName>
</protein>
<dbReference type="EMBL" id="KB446576">
    <property type="protein sequence ID" value="EME76761.1"/>
    <property type="molecule type" value="Genomic_DNA"/>
</dbReference>
<dbReference type="AlphaFoldDB" id="M2ZXG3"/>
<accession>M2ZXG3</accession>
<dbReference type="RefSeq" id="XP_007932674.1">
    <property type="nucleotide sequence ID" value="XM_007934483.1"/>
</dbReference>
<evidence type="ECO:0000256" key="1">
    <source>
        <dbReference type="SAM" id="MobiDB-lite"/>
    </source>
</evidence>
<evidence type="ECO:0000313" key="3">
    <source>
        <dbReference type="Proteomes" id="UP000016932"/>
    </source>
</evidence>
<keyword evidence="3" id="KW-1185">Reference proteome</keyword>
<feature type="compositionally biased region" description="Polar residues" evidence="1">
    <location>
        <begin position="1"/>
        <end position="10"/>
    </location>
</feature>
<dbReference type="VEuPathDB" id="FungiDB:MYCFIDRAFT_180747"/>
<dbReference type="KEGG" id="pfj:MYCFIDRAFT_180747"/>
<dbReference type="HOGENOM" id="CLU_1008746_0_0_1"/>
<feature type="region of interest" description="Disordered" evidence="1">
    <location>
        <begin position="78"/>
        <end position="123"/>
    </location>
</feature>
<feature type="region of interest" description="Disordered" evidence="1">
    <location>
        <begin position="1"/>
        <end position="28"/>
    </location>
</feature>
<reference evidence="2 3" key="1">
    <citation type="journal article" date="2012" name="PLoS Pathog.">
        <title>Diverse lifestyles and strategies of plant pathogenesis encoded in the genomes of eighteen Dothideomycetes fungi.</title>
        <authorList>
            <person name="Ohm R.A."/>
            <person name="Feau N."/>
            <person name="Henrissat B."/>
            <person name="Schoch C.L."/>
            <person name="Horwitz B.A."/>
            <person name="Barry K.W."/>
            <person name="Condon B.J."/>
            <person name="Copeland A.C."/>
            <person name="Dhillon B."/>
            <person name="Glaser F."/>
            <person name="Hesse C.N."/>
            <person name="Kosti I."/>
            <person name="LaButti K."/>
            <person name="Lindquist E.A."/>
            <person name="Lucas S."/>
            <person name="Salamov A.A."/>
            <person name="Bradshaw R.E."/>
            <person name="Ciuffetti L."/>
            <person name="Hamelin R.C."/>
            <person name="Kema G.H.J."/>
            <person name="Lawrence C."/>
            <person name="Scott J.A."/>
            <person name="Spatafora J.W."/>
            <person name="Turgeon B.G."/>
            <person name="de Wit P.J.G.M."/>
            <person name="Zhong S."/>
            <person name="Goodwin S.B."/>
            <person name="Grigoriev I.V."/>
        </authorList>
    </citation>
    <scope>NUCLEOTIDE SEQUENCE [LARGE SCALE GENOMIC DNA]</scope>
    <source>
        <strain evidence="2 3">CIRAD86</strain>
    </source>
</reference>
<sequence>MPHSTGSLANTIPPCPMGNFKQYHKPKGKRGPWLDLAIINLKMKLRGIQRLIAREQGCGKEVVAAAVAMTMFNKRQDSMSDEVSTDFDMDSDMESRSNGHSSDADEDQAEGRISDPESDDGTQLLNAASKHRSAYNLTRNRRCRPVYHARFFQPFQLQLHEEGSWQIQYALGPHIHVPSCLLMYPLPSRIPDAAQLGLFSKPAPARPSARSPAEHLFFPLWSLRNNKGLPAFGPVLSEDSPNYAELVETVNELRQGIETWEATQAAGVGKSSHKLS</sequence>